<comment type="caution">
    <text evidence="3">Lacks conserved residue(s) required for the propagation of feature annotation.</text>
</comment>
<feature type="domain" description="CUB" evidence="4">
    <location>
        <begin position="41"/>
        <end position="152"/>
    </location>
</feature>
<dbReference type="Gene3D" id="2.60.120.290">
    <property type="entry name" value="Spermadhesin, CUB domain"/>
    <property type="match status" value="1"/>
</dbReference>
<gene>
    <name evidence="5" type="ORF">SK128_015136</name>
</gene>
<proteinExistence type="predicted"/>
<dbReference type="SMART" id="SM00042">
    <property type="entry name" value="CUB"/>
    <property type="match status" value="1"/>
</dbReference>
<evidence type="ECO:0000256" key="3">
    <source>
        <dbReference type="PROSITE-ProRule" id="PRU00059"/>
    </source>
</evidence>
<evidence type="ECO:0000256" key="1">
    <source>
        <dbReference type="ARBA" id="ARBA00022737"/>
    </source>
</evidence>
<keyword evidence="1" id="KW-0677">Repeat</keyword>
<name>A0AAN8WPH5_HALRR</name>
<organism evidence="5 6">
    <name type="scientific">Halocaridina rubra</name>
    <name type="common">Hawaiian red shrimp</name>
    <dbReference type="NCBI Taxonomy" id="373956"/>
    <lineage>
        <taxon>Eukaryota</taxon>
        <taxon>Metazoa</taxon>
        <taxon>Ecdysozoa</taxon>
        <taxon>Arthropoda</taxon>
        <taxon>Crustacea</taxon>
        <taxon>Multicrustacea</taxon>
        <taxon>Malacostraca</taxon>
        <taxon>Eumalacostraca</taxon>
        <taxon>Eucarida</taxon>
        <taxon>Decapoda</taxon>
        <taxon>Pleocyemata</taxon>
        <taxon>Caridea</taxon>
        <taxon>Atyoidea</taxon>
        <taxon>Atyidae</taxon>
        <taxon>Halocaridina</taxon>
    </lineage>
</organism>
<comment type="caution">
    <text evidence="5">The sequence shown here is derived from an EMBL/GenBank/DDBJ whole genome shotgun (WGS) entry which is preliminary data.</text>
</comment>
<evidence type="ECO:0000256" key="2">
    <source>
        <dbReference type="ARBA" id="ARBA00023157"/>
    </source>
</evidence>
<keyword evidence="2" id="KW-1015">Disulfide bond</keyword>
<evidence type="ECO:0000313" key="5">
    <source>
        <dbReference type="EMBL" id="KAK7067811.1"/>
    </source>
</evidence>
<dbReference type="PROSITE" id="PS01180">
    <property type="entry name" value="CUB"/>
    <property type="match status" value="1"/>
</dbReference>
<accession>A0AAN8WPH5</accession>
<dbReference type="AlphaFoldDB" id="A0AAN8WPH5"/>
<evidence type="ECO:0000313" key="6">
    <source>
        <dbReference type="Proteomes" id="UP001381693"/>
    </source>
</evidence>
<dbReference type="InterPro" id="IPR035914">
    <property type="entry name" value="Sperma_CUB_dom_sf"/>
</dbReference>
<dbReference type="Proteomes" id="UP001381693">
    <property type="component" value="Unassembled WGS sequence"/>
</dbReference>
<dbReference type="Pfam" id="PF00431">
    <property type="entry name" value="CUB"/>
    <property type="match status" value="1"/>
</dbReference>
<protein>
    <recommendedName>
        <fullName evidence="4">CUB domain-containing protein</fullName>
    </recommendedName>
</protein>
<dbReference type="InterPro" id="IPR000859">
    <property type="entry name" value="CUB_dom"/>
</dbReference>
<keyword evidence="6" id="KW-1185">Reference proteome</keyword>
<dbReference type="SUPFAM" id="SSF49854">
    <property type="entry name" value="Spermadhesin, CUB domain"/>
    <property type="match status" value="1"/>
</dbReference>
<dbReference type="PANTHER" id="PTHR24251:SF30">
    <property type="entry name" value="MEMBRANE FRIZZLED-RELATED PROTEIN"/>
    <property type="match status" value="1"/>
</dbReference>
<evidence type="ECO:0000259" key="4">
    <source>
        <dbReference type="PROSITE" id="PS01180"/>
    </source>
</evidence>
<reference evidence="5 6" key="1">
    <citation type="submission" date="2023-11" db="EMBL/GenBank/DDBJ databases">
        <title>Halocaridina rubra genome assembly.</title>
        <authorList>
            <person name="Smith C."/>
        </authorList>
    </citation>
    <scope>NUCLEOTIDE SEQUENCE [LARGE SCALE GENOMIC DNA]</scope>
    <source>
        <strain evidence="5">EP-1</strain>
        <tissue evidence="5">Whole</tissue>
    </source>
</reference>
<dbReference type="CDD" id="cd00041">
    <property type="entry name" value="CUB"/>
    <property type="match status" value="1"/>
</dbReference>
<dbReference type="EMBL" id="JAXCGZ010017686">
    <property type="protein sequence ID" value="KAK7067811.1"/>
    <property type="molecule type" value="Genomic_DNA"/>
</dbReference>
<dbReference type="PANTHER" id="PTHR24251">
    <property type="entry name" value="OVOCHYMASE-RELATED"/>
    <property type="match status" value="1"/>
</dbReference>
<sequence>MVRQPSQRKIPNTKGLWEENWLAACGLLNQCKNEGYRGPKCGCICRPGSYGENCQYLHFRDYYDTWCVYKIKAPEHHRVKLRFENFHIGQDYLTCHDSFLEIRDQDLSNSTMECGRSITPGEEFISSEDELVLYLDVKNKRSRGFKASIQFVAKPETLASSISSRNIPSVYYHLSMYFIHMHSLLKAYHQSE</sequence>